<gene>
    <name evidence="1" type="ORF">KSW38_20055</name>
</gene>
<evidence type="ECO:0000313" key="1">
    <source>
        <dbReference type="EMBL" id="MBU8868591.1"/>
    </source>
</evidence>
<proteinExistence type="predicted"/>
<name>A0ABS6IA34_9MICC</name>
<dbReference type="RefSeq" id="WP_216926708.1">
    <property type="nucleotide sequence ID" value="NZ_JAHOPC010000015.1"/>
</dbReference>
<organism evidence="1 2">
    <name type="scientific">Paenarthrobacter aromaticivorans</name>
    <dbReference type="NCBI Taxonomy" id="2849150"/>
    <lineage>
        <taxon>Bacteria</taxon>
        <taxon>Bacillati</taxon>
        <taxon>Actinomycetota</taxon>
        <taxon>Actinomycetes</taxon>
        <taxon>Micrococcales</taxon>
        <taxon>Micrococcaceae</taxon>
        <taxon>Paenarthrobacter</taxon>
    </lineage>
</organism>
<dbReference type="Proteomes" id="UP000824166">
    <property type="component" value="Unassembled WGS sequence"/>
</dbReference>
<protein>
    <submittedName>
        <fullName evidence="1">Uncharacterized protein</fullName>
    </submittedName>
</protein>
<reference evidence="1 2" key="1">
    <citation type="submission" date="2021-06" db="EMBL/GenBank/DDBJ databases">
        <authorList>
            <person name="Jeong J.W."/>
        </authorList>
    </citation>
    <scope>NUCLEOTIDE SEQUENCE [LARGE SCALE GENOMIC DNA]</scope>
    <source>
        <strain evidence="1 2">MMS21-TAE1-1</strain>
    </source>
</reference>
<comment type="caution">
    <text evidence="1">The sequence shown here is derived from an EMBL/GenBank/DDBJ whole genome shotgun (WGS) entry which is preliminary data.</text>
</comment>
<dbReference type="EMBL" id="JAHOPC010000015">
    <property type="protein sequence ID" value="MBU8868591.1"/>
    <property type="molecule type" value="Genomic_DNA"/>
</dbReference>
<keyword evidence="2" id="KW-1185">Reference proteome</keyword>
<sequence>MGDELSKALHARYSKRAQPFGLTLEELDFKNFPVSHGFPGIPQKAWLRFPNCAELVDGEVFAWTAKAAEVRWQDGPMTYRTWVWASAVTRRDEINSRTLGERTNRDSNSQ</sequence>
<evidence type="ECO:0000313" key="2">
    <source>
        <dbReference type="Proteomes" id="UP000824166"/>
    </source>
</evidence>
<accession>A0ABS6IA34</accession>